<protein>
    <submittedName>
        <fullName evidence="7">8-oxo-dGTP diphosphatase</fullName>
    </submittedName>
</protein>
<organism evidence="7 8">
    <name type="scientific">Paenibacillus lignilyticus</name>
    <dbReference type="NCBI Taxonomy" id="1172615"/>
    <lineage>
        <taxon>Bacteria</taxon>
        <taxon>Bacillati</taxon>
        <taxon>Bacillota</taxon>
        <taxon>Bacilli</taxon>
        <taxon>Bacillales</taxon>
        <taxon>Paenibacillaceae</taxon>
        <taxon>Paenibacillus</taxon>
    </lineage>
</organism>
<comment type="similarity">
    <text evidence="2">Belongs to the Nudix hydrolase family.</text>
</comment>
<dbReference type="CDD" id="cd18886">
    <property type="entry name" value="NUDIX_MutT_Nudt1"/>
    <property type="match status" value="1"/>
</dbReference>
<comment type="cofactor">
    <cofactor evidence="1">
        <name>Mg(2+)</name>
        <dbReference type="ChEBI" id="CHEBI:18420"/>
    </cofactor>
</comment>
<keyword evidence="5" id="KW-0460">Magnesium</keyword>
<reference evidence="7 8" key="1">
    <citation type="submission" date="2021-04" db="EMBL/GenBank/DDBJ databases">
        <title>Paenibacillus sp. DLE-14 whole genome sequence.</title>
        <authorList>
            <person name="Ham Y.J."/>
        </authorList>
    </citation>
    <scope>NUCLEOTIDE SEQUENCE [LARGE SCALE GENOMIC DNA]</scope>
    <source>
        <strain evidence="7 8">DLE-14</strain>
    </source>
</reference>
<evidence type="ECO:0000313" key="8">
    <source>
        <dbReference type="Proteomes" id="UP000673394"/>
    </source>
</evidence>
<dbReference type="PANTHER" id="PTHR43758:SF2">
    <property type="entry name" value="OXIDIZED PURINE NUCLEOSIDE TRIPHOSPHATE HYDROLASE"/>
    <property type="match status" value="1"/>
</dbReference>
<accession>A0ABS5CB89</accession>
<comment type="caution">
    <text evidence="7">The sequence shown here is derived from an EMBL/GenBank/DDBJ whole genome shotgun (WGS) entry which is preliminary data.</text>
</comment>
<evidence type="ECO:0000256" key="3">
    <source>
        <dbReference type="ARBA" id="ARBA00022723"/>
    </source>
</evidence>
<sequence>MYKYTICFIEQGDKLLLLNRDRPPAMGLWNGVGGKLEAGGTPLAGVEREVAEETGLSLTNFRYCGIVSWQVDHVDIGGMYVFRVSVPEHIKLNTPLRIDEGLLEWKEKSWVLGKGNHGMGIIIPNYLPAVLSGEACYEHRCIIDNNQLTAYEAIPISSDVGTRHVSIQSSK</sequence>
<dbReference type="SUPFAM" id="SSF55811">
    <property type="entry name" value="Nudix"/>
    <property type="match status" value="1"/>
</dbReference>
<evidence type="ECO:0000256" key="2">
    <source>
        <dbReference type="ARBA" id="ARBA00005582"/>
    </source>
</evidence>
<dbReference type="PROSITE" id="PS51462">
    <property type="entry name" value="NUDIX"/>
    <property type="match status" value="1"/>
</dbReference>
<dbReference type="Pfam" id="PF00293">
    <property type="entry name" value="NUDIX"/>
    <property type="match status" value="1"/>
</dbReference>
<evidence type="ECO:0000256" key="1">
    <source>
        <dbReference type="ARBA" id="ARBA00001946"/>
    </source>
</evidence>
<dbReference type="PANTHER" id="PTHR43758">
    <property type="entry name" value="7,8-DIHYDRO-8-OXOGUANINE TRIPHOSPHATASE"/>
    <property type="match status" value="1"/>
</dbReference>
<dbReference type="RefSeq" id="WP_210658224.1">
    <property type="nucleotide sequence ID" value="NZ_JAGKSP010000003.1"/>
</dbReference>
<dbReference type="InterPro" id="IPR000086">
    <property type="entry name" value="NUDIX_hydrolase_dom"/>
</dbReference>
<dbReference type="Proteomes" id="UP000673394">
    <property type="component" value="Unassembled WGS sequence"/>
</dbReference>
<name>A0ABS5CB89_9BACL</name>
<dbReference type="Gene3D" id="3.90.79.10">
    <property type="entry name" value="Nucleoside Triphosphate Pyrophosphohydrolase"/>
    <property type="match status" value="1"/>
</dbReference>
<keyword evidence="4" id="KW-0378">Hydrolase</keyword>
<dbReference type="InterPro" id="IPR015797">
    <property type="entry name" value="NUDIX_hydrolase-like_dom_sf"/>
</dbReference>
<evidence type="ECO:0000256" key="5">
    <source>
        <dbReference type="ARBA" id="ARBA00022842"/>
    </source>
</evidence>
<gene>
    <name evidence="7" type="ORF">I8J30_11170</name>
</gene>
<dbReference type="EMBL" id="JAGKSP010000003">
    <property type="protein sequence ID" value="MBP3963263.1"/>
    <property type="molecule type" value="Genomic_DNA"/>
</dbReference>
<keyword evidence="3" id="KW-0479">Metal-binding</keyword>
<proteinExistence type="inferred from homology"/>
<evidence type="ECO:0000256" key="4">
    <source>
        <dbReference type="ARBA" id="ARBA00022801"/>
    </source>
</evidence>
<evidence type="ECO:0000259" key="6">
    <source>
        <dbReference type="PROSITE" id="PS51462"/>
    </source>
</evidence>
<keyword evidence="8" id="KW-1185">Reference proteome</keyword>
<feature type="domain" description="Nudix hydrolase" evidence="6">
    <location>
        <begin position="1"/>
        <end position="131"/>
    </location>
</feature>
<evidence type="ECO:0000313" key="7">
    <source>
        <dbReference type="EMBL" id="MBP3963263.1"/>
    </source>
</evidence>